<feature type="transmembrane region" description="Helical" evidence="7">
    <location>
        <begin position="292"/>
        <end position="314"/>
    </location>
</feature>
<dbReference type="GO" id="GO:0022857">
    <property type="term" value="F:transmembrane transporter activity"/>
    <property type="evidence" value="ECO:0007669"/>
    <property type="project" value="InterPro"/>
</dbReference>
<reference evidence="8 9" key="1">
    <citation type="submission" date="2020-12" db="EMBL/GenBank/DDBJ databases">
        <title>FDA dAtabase for Regulatory Grade micrObial Sequences (FDA-ARGOS): Supporting development and validation of Infectious Disease Dx tests.</title>
        <authorList>
            <person name="Sproer C."/>
            <person name="Gronow S."/>
            <person name="Severitt S."/>
            <person name="Schroder I."/>
            <person name="Tallon L."/>
            <person name="Sadzewicz L."/>
            <person name="Zhao X."/>
            <person name="Boylan J."/>
            <person name="Ott S."/>
            <person name="Bowen H."/>
            <person name="Vavikolanu K."/>
            <person name="Mehta A."/>
            <person name="Aluvathingal J."/>
            <person name="Nadendla S."/>
            <person name="Lowell S."/>
            <person name="Myers T."/>
            <person name="Yan Y."/>
            <person name="Sichtig H."/>
        </authorList>
    </citation>
    <scope>NUCLEOTIDE SEQUENCE [LARGE SCALE GENOMIC DNA]</scope>
    <source>
        <strain evidence="8 9">FDAARGOS_871</strain>
    </source>
</reference>
<name>A0A7T3BN15_NEICI</name>
<dbReference type="AlphaFoldDB" id="A0A7T3BN15"/>
<evidence type="ECO:0000256" key="6">
    <source>
        <dbReference type="ARBA" id="ARBA00023136"/>
    </source>
</evidence>
<dbReference type="CDD" id="cd06173">
    <property type="entry name" value="MFS_MefA_like"/>
    <property type="match status" value="1"/>
</dbReference>
<dbReference type="GeneID" id="84021343"/>
<feature type="transmembrane region" description="Helical" evidence="7">
    <location>
        <begin position="57"/>
        <end position="75"/>
    </location>
</feature>
<evidence type="ECO:0000256" key="5">
    <source>
        <dbReference type="ARBA" id="ARBA00022989"/>
    </source>
</evidence>
<evidence type="ECO:0000313" key="8">
    <source>
        <dbReference type="EMBL" id="QPT38627.1"/>
    </source>
</evidence>
<dbReference type="RefSeq" id="WP_111727189.1">
    <property type="nucleotide sequence ID" value="NZ_CP065726.1"/>
</dbReference>
<evidence type="ECO:0000313" key="9">
    <source>
        <dbReference type="Proteomes" id="UP000594865"/>
    </source>
</evidence>
<dbReference type="Pfam" id="PF07690">
    <property type="entry name" value="MFS_1"/>
    <property type="match status" value="1"/>
</dbReference>
<dbReference type="PANTHER" id="PTHR43266:SF2">
    <property type="entry name" value="MAJOR FACILITATOR SUPERFAMILY (MFS) PROFILE DOMAIN-CONTAINING PROTEIN"/>
    <property type="match status" value="1"/>
</dbReference>
<accession>A0A7T3BN15</accession>
<feature type="transmembrane region" description="Helical" evidence="7">
    <location>
        <begin position="87"/>
        <end position="108"/>
    </location>
</feature>
<dbReference type="SUPFAM" id="SSF103473">
    <property type="entry name" value="MFS general substrate transporter"/>
    <property type="match status" value="1"/>
</dbReference>
<keyword evidence="2" id="KW-0813">Transport</keyword>
<feature type="transmembrane region" description="Helical" evidence="7">
    <location>
        <begin position="403"/>
        <end position="420"/>
    </location>
</feature>
<feature type="transmembrane region" description="Helical" evidence="7">
    <location>
        <begin position="378"/>
        <end position="397"/>
    </location>
</feature>
<dbReference type="GO" id="GO:0005886">
    <property type="term" value="C:plasma membrane"/>
    <property type="evidence" value="ECO:0007669"/>
    <property type="project" value="UniProtKB-SubCell"/>
</dbReference>
<evidence type="ECO:0000256" key="4">
    <source>
        <dbReference type="ARBA" id="ARBA00022692"/>
    </source>
</evidence>
<evidence type="ECO:0000256" key="2">
    <source>
        <dbReference type="ARBA" id="ARBA00022448"/>
    </source>
</evidence>
<feature type="transmembrane region" description="Helical" evidence="7">
    <location>
        <begin position="334"/>
        <end position="357"/>
    </location>
</feature>
<evidence type="ECO:0000256" key="3">
    <source>
        <dbReference type="ARBA" id="ARBA00022475"/>
    </source>
</evidence>
<evidence type="ECO:0000256" key="1">
    <source>
        <dbReference type="ARBA" id="ARBA00004651"/>
    </source>
</evidence>
<dbReference type="EMBL" id="CP065726">
    <property type="protein sequence ID" value="QPT38627.1"/>
    <property type="molecule type" value="Genomic_DNA"/>
</dbReference>
<keyword evidence="4 7" id="KW-0812">Transmembrane</keyword>
<organism evidence="8 9">
    <name type="scientific">Neisseria cinerea</name>
    <dbReference type="NCBI Taxonomy" id="483"/>
    <lineage>
        <taxon>Bacteria</taxon>
        <taxon>Pseudomonadati</taxon>
        <taxon>Pseudomonadota</taxon>
        <taxon>Betaproteobacteria</taxon>
        <taxon>Neisseriales</taxon>
        <taxon>Neisseriaceae</taxon>
        <taxon>Neisseria</taxon>
    </lineage>
</organism>
<keyword evidence="6 7" id="KW-0472">Membrane</keyword>
<dbReference type="Gene3D" id="1.20.1250.20">
    <property type="entry name" value="MFS general substrate transporter like domains"/>
    <property type="match status" value="1"/>
</dbReference>
<feature type="transmembrane region" description="Helical" evidence="7">
    <location>
        <begin position="268"/>
        <end position="285"/>
    </location>
</feature>
<feature type="transmembrane region" description="Helical" evidence="7">
    <location>
        <begin position="230"/>
        <end position="248"/>
    </location>
</feature>
<keyword evidence="9" id="KW-1185">Reference proteome</keyword>
<feature type="transmembrane region" description="Helical" evidence="7">
    <location>
        <begin position="114"/>
        <end position="132"/>
    </location>
</feature>
<dbReference type="InterPro" id="IPR011701">
    <property type="entry name" value="MFS"/>
</dbReference>
<dbReference type="PANTHER" id="PTHR43266">
    <property type="entry name" value="MACROLIDE-EFFLUX PROTEIN"/>
    <property type="match status" value="1"/>
</dbReference>
<keyword evidence="5 7" id="KW-1133">Transmembrane helix</keyword>
<feature type="transmembrane region" description="Helical" evidence="7">
    <location>
        <begin position="177"/>
        <end position="197"/>
    </location>
</feature>
<sequence length="437" mass="47690">MSAKGGGQPLFRSRRFAPLFGTQFLGAFNDNVFKTALFVMISFYGLGKNGFLPAGQMLNLGALLFILPYFLFSALSGQLSNKFDKAVLARWIKVLEMIIMAVAAYGFYIRSAPLLLACLFCMGAQSTLFGPLKYAILPDYLNDKELIMGNSLIESGTFIAILFGQILGTAVAGAPPYIVGILVLLVAVGGTVSSLLMPSVPAKAADTEIEWNIVRGTKFLLRETVRYKPVFTAIIGISWFWFVGAVYTTQLPTFTQIHLGGNDNVFNLMLALFSIGIAAGSVLCAKFSRERLMLGWVTVGAFGLTVCGLVLVWLTHGHRFEGLNGIFWFLSQGWAYPVMLVMMLIGFFGGFFSVPLYTWLQTASSETFRAHAVAANNIINGIFMVSAAVLSAVLLFLFDSISLLYLIVALGNIPLSVFLVKRERQFLGVVAAIRKKS</sequence>
<keyword evidence="3" id="KW-1003">Cell membrane</keyword>
<dbReference type="Proteomes" id="UP000594865">
    <property type="component" value="Chromosome"/>
</dbReference>
<comment type="subcellular location">
    <subcellularLocation>
        <location evidence="1">Cell membrane</location>
        <topology evidence="1">Multi-pass membrane protein</topology>
    </subcellularLocation>
</comment>
<feature type="transmembrane region" description="Helical" evidence="7">
    <location>
        <begin position="152"/>
        <end position="171"/>
    </location>
</feature>
<gene>
    <name evidence="8" type="ORF">I6G28_03580</name>
</gene>
<proteinExistence type="predicted"/>
<evidence type="ECO:0000256" key="7">
    <source>
        <dbReference type="SAM" id="Phobius"/>
    </source>
</evidence>
<dbReference type="InterPro" id="IPR036259">
    <property type="entry name" value="MFS_trans_sf"/>
</dbReference>
<feature type="transmembrane region" description="Helical" evidence="7">
    <location>
        <begin position="20"/>
        <end position="45"/>
    </location>
</feature>
<protein>
    <submittedName>
        <fullName evidence="8">MFS transporter</fullName>
    </submittedName>
</protein>